<proteinExistence type="predicted"/>
<dbReference type="GO" id="GO:0071944">
    <property type="term" value="C:cell periphery"/>
    <property type="evidence" value="ECO:0007669"/>
    <property type="project" value="TreeGrafter"/>
</dbReference>
<feature type="transmembrane region" description="Helical" evidence="5">
    <location>
        <begin position="104"/>
        <end position="125"/>
    </location>
</feature>
<dbReference type="EMBL" id="BLXT01006630">
    <property type="protein sequence ID" value="GFO32467.1"/>
    <property type="molecule type" value="Genomic_DNA"/>
</dbReference>
<evidence type="ECO:0000313" key="6">
    <source>
        <dbReference type="EMBL" id="GFO32467.1"/>
    </source>
</evidence>
<keyword evidence="7" id="KW-1185">Reference proteome</keyword>
<feature type="transmembrane region" description="Helical" evidence="5">
    <location>
        <begin position="347"/>
        <end position="365"/>
    </location>
</feature>
<dbReference type="PANTHER" id="PTHR22914:SF42">
    <property type="entry name" value="CHITIN SYNTHASE"/>
    <property type="match status" value="1"/>
</dbReference>
<feature type="transmembrane region" description="Helical" evidence="5">
    <location>
        <begin position="43"/>
        <end position="65"/>
    </location>
</feature>
<dbReference type="GO" id="GO:0016020">
    <property type="term" value="C:membrane"/>
    <property type="evidence" value="ECO:0007669"/>
    <property type="project" value="UniProtKB-SubCell"/>
</dbReference>
<evidence type="ECO:0000256" key="5">
    <source>
        <dbReference type="SAM" id="Phobius"/>
    </source>
</evidence>
<keyword evidence="2 5" id="KW-0812">Transmembrane</keyword>
<dbReference type="PANTHER" id="PTHR22914">
    <property type="entry name" value="CHITIN SYNTHASE"/>
    <property type="match status" value="1"/>
</dbReference>
<dbReference type="Proteomes" id="UP000735302">
    <property type="component" value="Unassembled WGS sequence"/>
</dbReference>
<feature type="region of interest" description="Disordered" evidence="4">
    <location>
        <begin position="608"/>
        <end position="632"/>
    </location>
</feature>
<dbReference type="GO" id="GO:0004100">
    <property type="term" value="F:chitin synthase activity"/>
    <property type="evidence" value="ECO:0007669"/>
    <property type="project" value="InterPro"/>
</dbReference>
<evidence type="ECO:0000256" key="4">
    <source>
        <dbReference type="SAM" id="MobiDB-lite"/>
    </source>
</evidence>
<dbReference type="SUPFAM" id="SSF103473">
    <property type="entry name" value="MFS general substrate transporter"/>
    <property type="match status" value="1"/>
</dbReference>
<evidence type="ECO:0000313" key="7">
    <source>
        <dbReference type="Proteomes" id="UP000735302"/>
    </source>
</evidence>
<feature type="transmembrane region" description="Helical" evidence="5">
    <location>
        <begin position="393"/>
        <end position="414"/>
    </location>
</feature>
<feature type="transmembrane region" description="Helical" evidence="5">
    <location>
        <begin position="77"/>
        <end position="98"/>
    </location>
</feature>
<organism evidence="6 7">
    <name type="scientific">Plakobranchus ocellatus</name>
    <dbReference type="NCBI Taxonomy" id="259542"/>
    <lineage>
        <taxon>Eukaryota</taxon>
        <taxon>Metazoa</taxon>
        <taxon>Spiralia</taxon>
        <taxon>Lophotrochozoa</taxon>
        <taxon>Mollusca</taxon>
        <taxon>Gastropoda</taxon>
        <taxon>Heterobranchia</taxon>
        <taxon>Euthyneura</taxon>
        <taxon>Panpulmonata</taxon>
        <taxon>Sacoglossa</taxon>
        <taxon>Placobranchoidea</taxon>
        <taxon>Plakobranchidae</taxon>
        <taxon>Plakobranchus</taxon>
    </lineage>
</organism>
<reference evidence="6 7" key="1">
    <citation type="journal article" date="2021" name="Elife">
        <title>Chloroplast acquisition without the gene transfer in kleptoplastic sea slugs, Plakobranchus ocellatus.</title>
        <authorList>
            <person name="Maeda T."/>
            <person name="Takahashi S."/>
            <person name="Yoshida T."/>
            <person name="Shimamura S."/>
            <person name="Takaki Y."/>
            <person name="Nagai Y."/>
            <person name="Toyoda A."/>
            <person name="Suzuki Y."/>
            <person name="Arimoto A."/>
            <person name="Ishii H."/>
            <person name="Satoh N."/>
            <person name="Nishiyama T."/>
            <person name="Hasebe M."/>
            <person name="Maruyama T."/>
            <person name="Minagawa J."/>
            <person name="Obokata J."/>
            <person name="Shigenobu S."/>
        </authorList>
    </citation>
    <scope>NUCLEOTIDE SEQUENCE [LARGE SCALE GENOMIC DNA]</scope>
</reference>
<accession>A0AAV4CLF2</accession>
<evidence type="ECO:0000256" key="1">
    <source>
        <dbReference type="ARBA" id="ARBA00004141"/>
    </source>
</evidence>
<dbReference type="GO" id="GO:0006031">
    <property type="term" value="P:chitin biosynthetic process"/>
    <property type="evidence" value="ECO:0007669"/>
    <property type="project" value="TreeGrafter"/>
</dbReference>
<keyword evidence="5" id="KW-1133">Transmembrane helix</keyword>
<sequence length="668" mass="73342">MKNEHISLLYIEYTKSILFSITDLLESWRTVTKKNEDISLLYIVYQSALMASSILTPGTIFMLIVGALTAAYPDIPLFGSFIINIIPVAALIVLVFTAKSSTQLLFSAIVSVIYSLLMMVVFVGLIKQIADYGFCSVTAIFFVSIVGIFLLAAILHPQEFTCILHGLLYFVSVPSMSLLLMIYSLGNLHVVSWGTREAPKPAAQGTAGQQAGKGSKSQGMVQRWMSRLTGGQGDGDAFGDGSFISCICCSKTVAVESARSDPTRNFQANEKPDGTTPQVGIPVKEATPPQRSHWLEALPAVRGAELPERETVFWREIIDAYLFPLDKDEKHEKKIAQDLLELRNKTCLAFFLINSLFVVMVFMLQQVSTTTPNLSIHIDCSLSGFVGESFEPISLAFMLVFGILLVIQFLAMLVHRLSTFLHISAAADVKELRGSKVKDSLSGSSSSLDSGVLVDWVKEMQKVKGPEEEGEEGELITSSTTLNIDTGADVEGKTAQREKEKWQRFKSRKTTKKAEAGKTPRKTLDDQFTKVFTRFADESISRDHPTFSIRRGKTGKKSAFGKSRRAFSNDAEDDSVEDPVEAISRVAASNDRLRRTIARKATILKKRKGEATGGGVSVHHKRLGESLSGAGGGVALRRMDQSAESRQRPLSHVIVRTSIAEETEDSAM</sequence>
<feature type="compositionally biased region" description="Basic and acidic residues" evidence="4">
    <location>
        <begin position="512"/>
        <end position="522"/>
    </location>
</feature>
<dbReference type="InterPro" id="IPR004835">
    <property type="entry name" value="Chitin_synth"/>
</dbReference>
<feature type="region of interest" description="Disordered" evidence="4">
    <location>
        <begin position="487"/>
        <end position="522"/>
    </location>
</feature>
<dbReference type="AlphaFoldDB" id="A0AAV4CLF2"/>
<evidence type="ECO:0000256" key="3">
    <source>
        <dbReference type="ARBA" id="ARBA00023136"/>
    </source>
</evidence>
<feature type="compositionally biased region" description="Basic and acidic residues" evidence="4">
    <location>
        <begin position="490"/>
        <end position="503"/>
    </location>
</feature>
<feature type="transmembrane region" description="Helical" evidence="5">
    <location>
        <begin position="132"/>
        <end position="155"/>
    </location>
</feature>
<comment type="subcellular location">
    <subcellularLocation>
        <location evidence="1">Membrane</location>
        <topology evidence="1">Multi-pass membrane protein</topology>
    </subcellularLocation>
</comment>
<evidence type="ECO:0000256" key="2">
    <source>
        <dbReference type="ARBA" id="ARBA00022692"/>
    </source>
</evidence>
<gene>
    <name evidence="6" type="ORF">PoB_005897200</name>
</gene>
<name>A0AAV4CLF2_9GAST</name>
<dbReference type="InterPro" id="IPR036259">
    <property type="entry name" value="MFS_trans_sf"/>
</dbReference>
<comment type="caution">
    <text evidence="6">The sequence shown here is derived from an EMBL/GenBank/DDBJ whole genome shotgun (WGS) entry which is preliminary data.</text>
</comment>
<feature type="transmembrane region" description="Helical" evidence="5">
    <location>
        <begin position="167"/>
        <end position="186"/>
    </location>
</feature>
<keyword evidence="3 5" id="KW-0472">Membrane</keyword>
<protein>
    <submittedName>
        <fullName evidence="6">Chitin synthase c</fullName>
    </submittedName>
</protein>
<feature type="region of interest" description="Disordered" evidence="4">
    <location>
        <begin position="260"/>
        <end position="281"/>
    </location>
</feature>